<proteinExistence type="inferred from homology"/>
<dbReference type="InterPro" id="IPR020471">
    <property type="entry name" value="AKR"/>
</dbReference>
<dbReference type="InterPro" id="IPR036812">
    <property type="entry name" value="NAD(P)_OxRdtase_dom_sf"/>
</dbReference>
<feature type="active site" description="Proton donor" evidence="2">
    <location>
        <position position="52"/>
    </location>
</feature>
<dbReference type="PRINTS" id="PR00069">
    <property type="entry name" value="ALDKETRDTASE"/>
</dbReference>
<dbReference type="PROSITE" id="PS00063">
    <property type="entry name" value="ALDOKETO_REDUCTASE_3"/>
    <property type="match status" value="1"/>
</dbReference>
<organism evidence="6 7">
    <name type="scientific">Branchiostoma lanceolatum</name>
    <name type="common">Common lancelet</name>
    <name type="synonym">Amphioxus lanceolatum</name>
    <dbReference type="NCBI Taxonomy" id="7740"/>
    <lineage>
        <taxon>Eukaryota</taxon>
        <taxon>Metazoa</taxon>
        <taxon>Chordata</taxon>
        <taxon>Cephalochordata</taxon>
        <taxon>Leptocardii</taxon>
        <taxon>Amphioxiformes</taxon>
        <taxon>Branchiostomatidae</taxon>
        <taxon>Branchiostoma</taxon>
    </lineage>
</organism>
<reference evidence="6" key="1">
    <citation type="submission" date="2022-01" db="EMBL/GenBank/DDBJ databases">
        <authorList>
            <person name="Braso-Vives M."/>
        </authorList>
    </citation>
    <scope>NUCLEOTIDE SEQUENCE</scope>
</reference>
<dbReference type="PANTHER" id="PTHR11732">
    <property type="entry name" value="ALDO/KETO REDUCTASE"/>
    <property type="match status" value="1"/>
</dbReference>
<gene>
    <name evidence="6" type="primary">AKR1A1</name>
    <name evidence="6" type="ORF">BLAG_LOCUS11567</name>
</gene>
<evidence type="ECO:0000256" key="3">
    <source>
        <dbReference type="PIRSR" id="PIRSR000097-2"/>
    </source>
</evidence>
<evidence type="ECO:0000256" key="1">
    <source>
        <dbReference type="ARBA" id="ARBA00007905"/>
    </source>
</evidence>
<dbReference type="AlphaFoldDB" id="A0A8K0EHD5"/>
<protein>
    <submittedName>
        <fullName evidence="6">AKR1A1 protein</fullName>
    </submittedName>
</protein>
<dbReference type="InterPro" id="IPR018170">
    <property type="entry name" value="Aldo/ket_reductase_CS"/>
</dbReference>
<dbReference type="InterPro" id="IPR023210">
    <property type="entry name" value="NADP_OxRdtase_dom"/>
</dbReference>
<dbReference type="Pfam" id="PF00248">
    <property type="entry name" value="Aldo_ket_red"/>
    <property type="match status" value="1"/>
</dbReference>
<comment type="similarity">
    <text evidence="1">Belongs to the aldo/keto reductase family.</text>
</comment>
<evidence type="ECO:0000259" key="5">
    <source>
        <dbReference type="Pfam" id="PF00248"/>
    </source>
</evidence>
<evidence type="ECO:0000256" key="4">
    <source>
        <dbReference type="PIRSR" id="PIRSR000097-3"/>
    </source>
</evidence>
<dbReference type="PROSITE" id="PS00062">
    <property type="entry name" value="ALDOKETO_REDUCTASE_2"/>
    <property type="match status" value="1"/>
</dbReference>
<dbReference type="PROSITE" id="PS00798">
    <property type="entry name" value="ALDOKETO_REDUCTASE_1"/>
    <property type="match status" value="1"/>
</dbReference>
<sequence>MALPAVRLCTGASMPLLGLGTSSVYGRQNDCYRAVKTALQMGYRHFDTAEYYKNEKEIGQALQENFTAGLNREEVFVTSKLWNTRHHPDDVLPACQRSLTDLGLDYLDLYLMHFPVAFARGDNLLPYDDKGQIITLDIHFMETWKAMEKLVDKGRVKAIGVSNFNISQMEEVLTNGRIRPAVNQIESHPYLGCHRLLEYCTAKGVVMTAYCPMGRPGSQEAKEYGVGSLLEDPVIIEISKKHGKTPAQVCLKWQVQRNVVVIPKSVTPARIQENCQLFDFELSEDDMSAINKLDKNARIVGLNWECKTHPLWPFNEDF</sequence>
<feature type="site" description="Lowers pKa of active site Tyr" evidence="4">
    <location>
        <position position="80"/>
    </location>
</feature>
<dbReference type="EMBL" id="OV696703">
    <property type="protein sequence ID" value="CAH1251067.1"/>
    <property type="molecule type" value="Genomic_DNA"/>
</dbReference>
<name>A0A8K0EHD5_BRALA</name>
<dbReference type="GO" id="GO:0016491">
    <property type="term" value="F:oxidoreductase activity"/>
    <property type="evidence" value="ECO:0007669"/>
    <property type="project" value="InterPro"/>
</dbReference>
<accession>A0A8K0EHD5</accession>
<dbReference type="Gene3D" id="3.20.20.100">
    <property type="entry name" value="NADP-dependent oxidoreductase domain"/>
    <property type="match status" value="1"/>
</dbReference>
<evidence type="ECO:0000313" key="6">
    <source>
        <dbReference type="EMBL" id="CAH1251067.1"/>
    </source>
</evidence>
<evidence type="ECO:0000256" key="2">
    <source>
        <dbReference type="PIRSR" id="PIRSR000097-1"/>
    </source>
</evidence>
<dbReference type="Proteomes" id="UP000838412">
    <property type="component" value="Chromosome 18"/>
</dbReference>
<feature type="binding site" evidence="3">
    <location>
        <position position="113"/>
    </location>
    <ligand>
        <name>substrate</name>
    </ligand>
</feature>
<dbReference type="FunFam" id="3.20.20.100:FF:000057">
    <property type="entry name" value="Uncharacterized protein"/>
    <property type="match status" value="1"/>
</dbReference>
<feature type="domain" description="NADP-dependent oxidoreductase" evidence="5">
    <location>
        <begin position="17"/>
        <end position="294"/>
    </location>
</feature>
<dbReference type="SUPFAM" id="SSF51430">
    <property type="entry name" value="NAD(P)-linked oxidoreductase"/>
    <property type="match status" value="1"/>
</dbReference>
<dbReference type="OrthoDB" id="416253at2759"/>
<keyword evidence="7" id="KW-1185">Reference proteome</keyword>
<dbReference type="PIRSF" id="PIRSF000097">
    <property type="entry name" value="AKR"/>
    <property type="match status" value="1"/>
</dbReference>
<evidence type="ECO:0000313" key="7">
    <source>
        <dbReference type="Proteomes" id="UP000838412"/>
    </source>
</evidence>